<dbReference type="EMBL" id="LYPB01000083">
    <property type="protein sequence ID" value="OAS15431.1"/>
    <property type="molecule type" value="Genomic_DNA"/>
</dbReference>
<reference evidence="1 2" key="1">
    <citation type="submission" date="2016-05" db="EMBL/GenBank/DDBJ databases">
        <title>Paenibacillus sp. 1ZS3-15 nov., isolated from the rhizosphere soil.</title>
        <authorList>
            <person name="Zhang X.X."/>
            <person name="Zhang J."/>
        </authorList>
    </citation>
    <scope>NUCLEOTIDE SEQUENCE [LARGE SCALE GENOMIC DNA]</scope>
    <source>
        <strain evidence="1 2">1ZS3-15</strain>
    </source>
</reference>
<dbReference type="STRING" id="1850517.A8708_04570"/>
<sequence>MKRIRKKSLKKPLPLNKARYVSSKIGKTKAVETVESLRKYVPSTKRMTAVTLQEMLEQYKMVYVKPNIGMFGNGVIRIELAEEEAEKPYSYQSGVTIRRFKTFADLYVSLLKITRKKPYLVQKGIHLLTYKGNRFDLRVMVQQSLVRKWETTGVIGRVAHPAKIVTNFHNGGTLKSVDTLLKKYLPPAERKGFVQRLQVMGVQVAKAINTRYRGVKEIGVDVAIDKDLQPWILEVNTSPDPYIFRRLKDKRIFAKIRRYAKAYGRL</sequence>
<proteinExistence type="predicted"/>
<dbReference type="InterPro" id="IPR026838">
    <property type="entry name" value="YheC/D"/>
</dbReference>
<comment type="caution">
    <text evidence="1">The sequence shown here is derived from an EMBL/GenBank/DDBJ whole genome shotgun (WGS) entry which is preliminary data.</text>
</comment>
<protein>
    <submittedName>
        <fullName evidence="1">Endospore coat-associated protein</fullName>
    </submittedName>
</protein>
<dbReference type="Proteomes" id="UP000078454">
    <property type="component" value="Unassembled WGS sequence"/>
</dbReference>
<dbReference type="OrthoDB" id="7869153at2"/>
<dbReference type="AlphaFoldDB" id="A0A198A329"/>
<gene>
    <name evidence="1" type="ORF">A8708_04570</name>
</gene>
<keyword evidence="2" id="KW-1185">Reference proteome</keyword>
<dbReference type="Pfam" id="PF14398">
    <property type="entry name" value="ATPgrasp_YheCD"/>
    <property type="match status" value="1"/>
</dbReference>
<dbReference type="Gene3D" id="3.30.470.20">
    <property type="entry name" value="ATP-grasp fold, B domain"/>
    <property type="match status" value="1"/>
</dbReference>
<dbReference type="SUPFAM" id="SSF56059">
    <property type="entry name" value="Glutathione synthetase ATP-binding domain-like"/>
    <property type="match status" value="1"/>
</dbReference>
<accession>A0A198A329</accession>
<organism evidence="1 2">
    <name type="scientific">Paenibacillus oryzisoli</name>
    <dbReference type="NCBI Taxonomy" id="1850517"/>
    <lineage>
        <taxon>Bacteria</taxon>
        <taxon>Bacillati</taxon>
        <taxon>Bacillota</taxon>
        <taxon>Bacilli</taxon>
        <taxon>Bacillales</taxon>
        <taxon>Paenibacillaceae</taxon>
        <taxon>Paenibacillus</taxon>
    </lineage>
</organism>
<evidence type="ECO:0000313" key="2">
    <source>
        <dbReference type="Proteomes" id="UP000078454"/>
    </source>
</evidence>
<evidence type="ECO:0000313" key="1">
    <source>
        <dbReference type="EMBL" id="OAS15431.1"/>
    </source>
</evidence>
<name>A0A198A329_9BACL</name>
<dbReference type="RefSeq" id="WP_068668337.1">
    <property type="nucleotide sequence ID" value="NZ_LYPB01000083.1"/>
</dbReference>